<gene>
    <name evidence="2" type="ORF">AC527_14110</name>
</gene>
<keyword evidence="1" id="KW-0812">Transmembrane</keyword>
<comment type="caution">
    <text evidence="2">The sequence shown here is derived from an EMBL/GenBank/DDBJ whole genome shotgun (WGS) entry which is preliminary data.</text>
</comment>
<sequence length="534" mass="60049">MYPEMKIKLPENGLRKTNSTDTRRTSHVLFCKSCVNFHLYFFYENAYHFLLCLIITGVMMKTLFSRQTVLPALSALMLAFAASQAYAAMSIQPVLTGMPPSEKPYQMTFVGNDENVQPELRNSVYVASFGSSSGGEGEKRLNSDDPDLPLEQRFAVEGYPRFIQIKDNGDVIRWDVKDYPAYKDSGENKHGTQIAFAKFLKDYNTPQAKPLSVLNYLQPLHSVDYRDGKLLGQQTFIGKYVLWDMGKPVTKKDGKGILGKDSVQINKGTTFDNWKEVRVRLSRFSNDGKTVYGVIRSEAEDPDDKKFSVDLTYFGTDSLRNGKTLKRQNIKNASSGHALFITENNIYTGGKDIRKTDITSGKVTTYKLNADTDFGEASPSFLNMIVDEKNNRIYTINSRDIDPDETDAKTYDEYLDKFKEFAAAHKHGLYVFDISPDDTLTLKNYVPMVQPVELVLSGDGKTLFANDRMERTVSALDTSGDMKVKDSVTTTCHNSNLTRDGNDNVYVTSVYTYQLRLAGAGDKNCNSISKISLE</sequence>
<name>A0A5T2WJ03_SALER</name>
<protein>
    <submittedName>
        <fullName evidence="2">Uncharacterized protein</fullName>
    </submittedName>
</protein>
<evidence type="ECO:0000313" key="2">
    <source>
        <dbReference type="EMBL" id="EAM8418378.1"/>
    </source>
</evidence>
<feature type="transmembrane region" description="Helical" evidence="1">
    <location>
        <begin position="46"/>
        <end position="64"/>
    </location>
</feature>
<accession>A0A5T2WJ03</accession>
<dbReference type="EMBL" id="AACWFO010000005">
    <property type="protein sequence ID" value="EAM8418378.1"/>
    <property type="molecule type" value="Genomic_DNA"/>
</dbReference>
<reference evidence="2" key="1">
    <citation type="submission" date="2018-08" db="EMBL/GenBank/DDBJ databases">
        <authorList>
            <consortium name="GenomeTrakr network: Whole genome sequencing for foodborne pathogen traceback"/>
        </authorList>
    </citation>
    <scope>NUCLEOTIDE SEQUENCE</scope>
    <source>
        <strain evidence="2">FDA00009177</strain>
    </source>
</reference>
<dbReference type="SUPFAM" id="SSF63829">
    <property type="entry name" value="Calcium-dependent phosphotriesterase"/>
    <property type="match status" value="1"/>
</dbReference>
<proteinExistence type="predicted"/>
<organism evidence="2">
    <name type="scientific">Salmonella enterica</name>
    <name type="common">Salmonella choleraesuis</name>
    <dbReference type="NCBI Taxonomy" id="28901"/>
    <lineage>
        <taxon>Bacteria</taxon>
        <taxon>Pseudomonadati</taxon>
        <taxon>Pseudomonadota</taxon>
        <taxon>Gammaproteobacteria</taxon>
        <taxon>Enterobacterales</taxon>
        <taxon>Enterobacteriaceae</taxon>
        <taxon>Salmonella</taxon>
    </lineage>
</organism>
<feature type="transmembrane region" description="Helical" evidence="1">
    <location>
        <begin position="69"/>
        <end position="89"/>
    </location>
</feature>
<keyword evidence="1" id="KW-0472">Membrane</keyword>
<dbReference type="AlphaFoldDB" id="A0A5T2WJ03"/>
<keyword evidence="1" id="KW-1133">Transmembrane helix</keyword>
<evidence type="ECO:0000256" key="1">
    <source>
        <dbReference type="SAM" id="Phobius"/>
    </source>
</evidence>